<dbReference type="RefSeq" id="WP_107845078.1">
    <property type="nucleotide sequence ID" value="NZ_QBKS01000001.1"/>
</dbReference>
<dbReference type="SUPFAM" id="SSF53335">
    <property type="entry name" value="S-adenosyl-L-methionine-dependent methyltransferases"/>
    <property type="match status" value="1"/>
</dbReference>
<keyword evidence="2" id="KW-0830">Ubiquinone</keyword>
<dbReference type="Proteomes" id="UP000243978">
    <property type="component" value="Unassembled WGS sequence"/>
</dbReference>
<evidence type="ECO:0000259" key="1">
    <source>
        <dbReference type="Pfam" id="PF08242"/>
    </source>
</evidence>
<dbReference type="CDD" id="cd02440">
    <property type="entry name" value="AdoMet_MTases"/>
    <property type="match status" value="1"/>
</dbReference>
<dbReference type="InterPro" id="IPR013217">
    <property type="entry name" value="Methyltransf_12"/>
</dbReference>
<reference evidence="2 3" key="1">
    <citation type="submission" date="2018-04" db="EMBL/GenBank/DDBJ databases">
        <title>Genomic Encyclopedia of Archaeal and Bacterial Type Strains, Phase II (KMG-II): from individual species to whole genera.</title>
        <authorList>
            <person name="Goeker M."/>
        </authorList>
    </citation>
    <scope>NUCLEOTIDE SEQUENCE [LARGE SCALE GENOMIC DNA]</scope>
    <source>
        <strain evidence="2 3">DSM 100977</strain>
    </source>
</reference>
<dbReference type="Pfam" id="PF08242">
    <property type="entry name" value="Methyltransf_12"/>
    <property type="match status" value="1"/>
</dbReference>
<dbReference type="InterPro" id="IPR029063">
    <property type="entry name" value="SAM-dependent_MTases_sf"/>
</dbReference>
<dbReference type="GO" id="GO:0008168">
    <property type="term" value="F:methyltransferase activity"/>
    <property type="evidence" value="ECO:0007669"/>
    <property type="project" value="UniProtKB-KW"/>
</dbReference>
<organism evidence="2 3">
    <name type="scientific">Litoreibacter ponti</name>
    <dbReference type="NCBI Taxonomy" id="1510457"/>
    <lineage>
        <taxon>Bacteria</taxon>
        <taxon>Pseudomonadati</taxon>
        <taxon>Pseudomonadota</taxon>
        <taxon>Alphaproteobacteria</taxon>
        <taxon>Rhodobacterales</taxon>
        <taxon>Roseobacteraceae</taxon>
        <taxon>Litoreibacter</taxon>
    </lineage>
</organism>
<name>A0A2T6BLK6_9RHOB</name>
<evidence type="ECO:0000313" key="2">
    <source>
        <dbReference type="EMBL" id="PTX56935.1"/>
    </source>
</evidence>
<keyword evidence="2" id="KW-0808">Transferase</keyword>
<dbReference type="PANTHER" id="PTHR43861">
    <property type="entry name" value="TRANS-ACONITATE 2-METHYLTRANSFERASE-RELATED"/>
    <property type="match status" value="1"/>
</dbReference>
<proteinExistence type="predicted"/>
<dbReference type="PANTHER" id="PTHR43861:SF1">
    <property type="entry name" value="TRANS-ACONITATE 2-METHYLTRANSFERASE"/>
    <property type="match status" value="1"/>
</dbReference>
<dbReference type="EMBL" id="QBKS01000001">
    <property type="protein sequence ID" value="PTX56935.1"/>
    <property type="molecule type" value="Genomic_DNA"/>
</dbReference>
<dbReference type="GO" id="GO:0032259">
    <property type="term" value="P:methylation"/>
    <property type="evidence" value="ECO:0007669"/>
    <property type="project" value="UniProtKB-KW"/>
</dbReference>
<sequence>MRLLGYYEGYLGFLSHMPREDMARARVIDVGCGTGAMGEAFAAIHGPPAEMTLLDPSAQMLSAASSALAHRGIAPECRVAGLDAATRGSYDHVLAAHVIEHFSDQGTALADLRRITAPGGRLWLVASKPHWCNAIIWLQWRHRTFRKDALQVMLRDAGFLPEAVYDFPSGPPSRTSFGIVARAV</sequence>
<evidence type="ECO:0000313" key="3">
    <source>
        <dbReference type="Proteomes" id="UP000243978"/>
    </source>
</evidence>
<dbReference type="AlphaFoldDB" id="A0A2T6BLK6"/>
<dbReference type="OrthoDB" id="9803855at2"/>
<comment type="caution">
    <text evidence="2">The sequence shown here is derived from an EMBL/GenBank/DDBJ whole genome shotgun (WGS) entry which is preliminary data.</text>
</comment>
<accession>A0A2T6BLK6</accession>
<protein>
    <submittedName>
        <fullName evidence="2">Ubiquinone/menaquinone biosynthesis C-methylase UbiE</fullName>
    </submittedName>
</protein>
<keyword evidence="2" id="KW-0489">Methyltransferase</keyword>
<dbReference type="Gene3D" id="3.40.50.150">
    <property type="entry name" value="Vaccinia Virus protein VP39"/>
    <property type="match status" value="1"/>
</dbReference>
<gene>
    <name evidence="2" type="ORF">C8N43_1600</name>
</gene>
<keyword evidence="3" id="KW-1185">Reference proteome</keyword>
<feature type="domain" description="Methyltransferase type 12" evidence="1">
    <location>
        <begin position="28"/>
        <end position="122"/>
    </location>
</feature>